<dbReference type="GO" id="GO:0003677">
    <property type="term" value="F:DNA binding"/>
    <property type="evidence" value="ECO:0007669"/>
    <property type="project" value="UniProtKB-UniRule"/>
</dbReference>
<evidence type="ECO:0000256" key="16">
    <source>
        <dbReference type="PROSITE-ProRule" id="PRU00560"/>
    </source>
</evidence>
<dbReference type="InterPro" id="IPR000212">
    <property type="entry name" value="DNA_helicase_UvrD/REP"/>
</dbReference>
<keyword evidence="9 15" id="KW-0460">Magnesium</keyword>
<keyword evidence="11 15" id="KW-0234">DNA repair</keyword>
<dbReference type="InterPro" id="IPR027417">
    <property type="entry name" value="P-loop_NTPase"/>
</dbReference>
<comment type="domain">
    <text evidence="15">The N-terminal DNA-binding domain is a ssDNA-dependent ATPase and has ATP-dependent 3'-5' helicase function. This domain interacts with RecC.</text>
</comment>
<evidence type="ECO:0000256" key="6">
    <source>
        <dbReference type="ARBA" id="ARBA00022806"/>
    </source>
</evidence>
<gene>
    <name evidence="15 20" type="primary">recB</name>
    <name evidence="20" type="ORF">ALFOR1_31308</name>
</gene>
<dbReference type="GO" id="GO:0005524">
    <property type="term" value="F:ATP binding"/>
    <property type="evidence" value="ECO:0007669"/>
    <property type="project" value="UniProtKB-UniRule"/>
</dbReference>
<dbReference type="PANTHER" id="PTHR11070">
    <property type="entry name" value="UVRD / RECB / PCRA DNA HELICASE FAMILY MEMBER"/>
    <property type="match status" value="1"/>
</dbReference>
<comment type="domain">
    <text evidence="15">The C-terminal domain has nuclease activity and interacts with RecD. It interacts with RecA, facilitating its loading onto ssDNA.</text>
</comment>
<comment type="cofactor">
    <cofactor evidence="15">
        <name>Mg(2+)</name>
        <dbReference type="ChEBI" id="CHEBI:18420"/>
    </cofactor>
    <text evidence="15">Binds 1 Mg(2+) ion per subunit.</text>
</comment>
<feature type="domain" description="UvrD-like helicase C-terminal" evidence="19">
    <location>
        <begin position="514"/>
        <end position="779"/>
    </location>
</feature>
<evidence type="ECO:0000256" key="4">
    <source>
        <dbReference type="ARBA" id="ARBA00022763"/>
    </source>
</evidence>
<dbReference type="PROSITE" id="PS51198">
    <property type="entry name" value="UVRD_HELICASE_ATP_BIND"/>
    <property type="match status" value="1"/>
</dbReference>
<feature type="binding site" evidence="15">
    <location>
        <position position="1160"/>
    </location>
    <ligand>
        <name>Mg(2+)</name>
        <dbReference type="ChEBI" id="CHEBI:18420"/>
    </ligand>
</feature>
<keyword evidence="4 15" id="KW-0227">DNA damage</keyword>
<protein>
    <recommendedName>
        <fullName evidence="15">RecBCD enzyme subunit RecB</fullName>
        <ecNumber evidence="15">3.1.11.5</ecNumber>
        <ecNumber evidence="15">5.6.2.4</ecNumber>
    </recommendedName>
    <alternativeName>
        <fullName evidence="15">DNA 3'-5' helicase subunit RecB</fullName>
    </alternativeName>
    <alternativeName>
        <fullName evidence="15">Exonuclease V subunit RecB</fullName>
        <shortName evidence="15">ExoV subunit RecB</shortName>
    </alternativeName>
    <alternativeName>
        <fullName evidence="15">Helicase/nuclease RecBCD subunit RecB</fullName>
    </alternativeName>
</protein>
<sequence>MSQNSVSSENYKNERPHSEAQLLDVVAMPLKGRHLIEASAGTGKTFNITRLYLRLLLEKKLNVKEILVMTFTKAATEEIKGRIAATLREALLIWQQAKDNGNEIDASCDPVYQSLFNSCDPDESLALLKAAQLELDEASVFTIHGFCQHVITQLAFNSGFAMSLNLGNDTSDLYLQAAEDFIRKISKSEDDFRLLAESGWHTPENLLREFNASIKSTLTPLILTEDDIEAAFNKQLNDAPNTSLAYAKSLLQSVEENEGLIVEQLIKTPAHKKERPQELAALKAWLGSCVSEQQYYLAPPEAEAFVKGNRYARNSSGVKEILTPIKEFAGALKKAFAEKDKALGKVPVFKLVIEAIAFIKERVEKQKKQLGVIDFDDLIRMLADEVIKPNNILVPELRKKFPVALIDEFQDTDAKQYAILDSVYPNLADADESALLMIGDPKQAIYRFRGGDIFTYLKAGRQADYRWVMNTNWRSVEGMVRAYNRLFYGAPVASGKPTDVFGFGINYNPVEFTPKAAAAKAPLVDLADQNNVVKRSAMNYVSMCLEEKENTNIMRRKMAQWIAQEIYRLLNEAHFKAADGHTTPVKPQDIAILVKDRTEAGAIKNVLQQKGLACVYLSDRSNLFASAEAKDVLRLLNGIWHANDTSKVASSLASPLWGYSANTLIELLYHEDDAQWDAAIDKVLSLREMWLQKGCMSVLLHLMQDSYQPHADSVERALTNYQHLAEVLEKASTTHQRPEQLLDWLNKQIHKPESDEELTLRLESDSQLIRLITQHGSKGLEYPIVFVPYATGYKDASKNGKATSQIFTYYDEEKQDLQMQLGQTPQAIARVQHESEAEDMRLAYVAVTRAAHRCYMGVVPLANNEKSALARALGVSGDSGNNDWPSVLSRVAAEDASHASHIDGDEFEEVYSGFEQEDELPQLSALQFTGTASEEWRLYSFSAMSRLTTVGTSANTTPVEASGQTLPSVPVLQTIRDEEVYAADSLVGGEELLGASNADPSFSTTTTISKSDLRFTLEKGASAGNLLHDILENSDFSAPEWEETGKELVKRFGLEEKRTPLLYEWLEETLQTPLYPKMQLSMSDLPLAQTLREAEFYFPMNDTQWAQLRDVLAHHRQYVADSIGGKTEAAPQLITTKLQGMMHGFIDLIFEHDGQFFVADYKSTWLGDTLDSYLPVALFHNNQHHLYDLQYLIYCLALHRYLKNTLPDYDPDVHFGGVYYLYLRGMHPENERGEGVFYTDIPSSLLMQIDSIFESGGNSQQSDNLKSEGTTQQHSEQQQFSFDDK</sequence>
<dbReference type="GO" id="GO:0008854">
    <property type="term" value="F:exodeoxyribonuclease V activity"/>
    <property type="evidence" value="ECO:0007669"/>
    <property type="project" value="UniProtKB-EC"/>
</dbReference>
<dbReference type="Pfam" id="PF13361">
    <property type="entry name" value="UvrD_C"/>
    <property type="match status" value="1"/>
</dbReference>
<evidence type="ECO:0000256" key="13">
    <source>
        <dbReference type="ARBA" id="ARBA00034617"/>
    </source>
</evidence>
<dbReference type="SUPFAM" id="SSF52540">
    <property type="entry name" value="P-loop containing nucleoside triphosphate hydrolases"/>
    <property type="match status" value="1"/>
</dbReference>
<comment type="catalytic activity">
    <reaction evidence="13 15">
        <text>Couples ATP hydrolysis with the unwinding of duplex DNA by translocating in the 3'-5' direction.</text>
        <dbReference type="EC" id="5.6.2.4"/>
    </reaction>
</comment>
<evidence type="ECO:0000256" key="11">
    <source>
        <dbReference type="ARBA" id="ARBA00023204"/>
    </source>
</evidence>
<keyword evidence="10 15" id="KW-0238">DNA-binding</keyword>
<proteinExistence type="inferred from homology"/>
<dbReference type="GO" id="GO:0005829">
    <property type="term" value="C:cytosol"/>
    <property type="evidence" value="ECO:0007669"/>
    <property type="project" value="TreeGrafter"/>
</dbReference>
<keyword evidence="2 15" id="KW-0479">Metal-binding</keyword>
<dbReference type="InterPro" id="IPR004586">
    <property type="entry name" value="RecB"/>
</dbReference>
<evidence type="ECO:0000256" key="3">
    <source>
        <dbReference type="ARBA" id="ARBA00022741"/>
    </source>
</evidence>
<dbReference type="CDD" id="cd22352">
    <property type="entry name" value="RecB_C-like"/>
    <property type="match status" value="1"/>
</dbReference>
<comment type="miscellaneous">
    <text evidence="15">In the RecBCD complex, RecB has a slow 3'-5' helicase, an exonuclease activity and loads RecA onto ssDNA, RecD has a fast 5'-3' helicase activity, while RecC stimulates the ATPase and processivity of the RecB helicase and contributes to recognition of the Chi site.</text>
</comment>
<evidence type="ECO:0000259" key="18">
    <source>
        <dbReference type="PROSITE" id="PS51198"/>
    </source>
</evidence>
<keyword evidence="12 15" id="KW-0413">Isomerase</keyword>
<keyword evidence="3 15" id="KW-0547">Nucleotide-binding</keyword>
<dbReference type="GO" id="GO:0009338">
    <property type="term" value="C:exodeoxyribonuclease V complex"/>
    <property type="evidence" value="ECO:0007669"/>
    <property type="project" value="TreeGrafter"/>
</dbReference>
<keyword evidence="5 15" id="KW-0378">Hydrolase</keyword>
<dbReference type="GO" id="GO:0000287">
    <property type="term" value="F:magnesium ion binding"/>
    <property type="evidence" value="ECO:0007669"/>
    <property type="project" value="UniProtKB-UniRule"/>
</dbReference>
<dbReference type="InterPro" id="IPR011604">
    <property type="entry name" value="PDDEXK-like_dom_sf"/>
</dbReference>
<dbReference type="GO" id="GO:0000724">
    <property type="term" value="P:double-strand break repair via homologous recombination"/>
    <property type="evidence" value="ECO:0007669"/>
    <property type="project" value="UniProtKB-UniRule"/>
</dbReference>
<feature type="binding site" evidence="15">
    <location>
        <position position="1147"/>
    </location>
    <ligand>
        <name>Mg(2+)</name>
        <dbReference type="ChEBI" id="CHEBI:18420"/>
    </ligand>
</feature>
<evidence type="ECO:0000256" key="15">
    <source>
        <dbReference type="HAMAP-Rule" id="MF_01485"/>
    </source>
</evidence>
<feature type="binding site" evidence="16">
    <location>
        <begin position="38"/>
        <end position="45"/>
    </location>
    <ligand>
        <name>ATP</name>
        <dbReference type="ChEBI" id="CHEBI:30616"/>
    </ligand>
</feature>
<dbReference type="NCBIfam" id="TIGR00609">
    <property type="entry name" value="recB"/>
    <property type="match status" value="1"/>
</dbReference>
<comment type="subunit">
    <text evidence="15">Heterotrimer of RecB, RecC and RecD. All subunits contribute to DNA-binding. Interacts with RecA.</text>
</comment>
<evidence type="ECO:0000256" key="12">
    <source>
        <dbReference type="ARBA" id="ARBA00023235"/>
    </source>
</evidence>
<dbReference type="Gene3D" id="3.90.320.10">
    <property type="match status" value="1"/>
</dbReference>
<dbReference type="PROSITE" id="PS51217">
    <property type="entry name" value="UVRD_HELICASE_CTER"/>
    <property type="match status" value="1"/>
</dbReference>
<dbReference type="SUPFAM" id="SSF52980">
    <property type="entry name" value="Restriction endonuclease-like"/>
    <property type="match status" value="1"/>
</dbReference>
<organism evidence="20 21">
    <name type="scientific">Alteromonas macleodii</name>
    <name type="common">Pseudoalteromonas macleodii</name>
    <dbReference type="NCBI Taxonomy" id="28108"/>
    <lineage>
        <taxon>Bacteria</taxon>
        <taxon>Pseudomonadati</taxon>
        <taxon>Pseudomonadota</taxon>
        <taxon>Gammaproteobacteria</taxon>
        <taxon>Alteromonadales</taxon>
        <taxon>Alteromonadaceae</taxon>
        <taxon>Alteromonas/Salinimonas group</taxon>
        <taxon>Alteromonas</taxon>
    </lineage>
</organism>
<accession>A0A6T9Y224</accession>
<name>A0A6T9Y224_ALTMA</name>
<dbReference type="Gene3D" id="1.10.3170.10">
    <property type="entry name" value="Recbcd, chain B, domain 2"/>
    <property type="match status" value="1"/>
</dbReference>
<dbReference type="Pfam" id="PF12705">
    <property type="entry name" value="PDDEXK_1"/>
    <property type="match status" value="1"/>
</dbReference>
<comment type="catalytic activity">
    <reaction evidence="14 15">
        <text>ATP + H2O = ADP + phosphate + H(+)</text>
        <dbReference type="Rhea" id="RHEA:13065"/>
        <dbReference type="ChEBI" id="CHEBI:15377"/>
        <dbReference type="ChEBI" id="CHEBI:15378"/>
        <dbReference type="ChEBI" id="CHEBI:30616"/>
        <dbReference type="ChEBI" id="CHEBI:43474"/>
        <dbReference type="ChEBI" id="CHEBI:456216"/>
        <dbReference type="EC" id="5.6.2.4"/>
    </reaction>
</comment>
<reference evidence="20 21" key="1">
    <citation type="submission" date="2020-06" db="EMBL/GenBank/DDBJ databases">
        <authorList>
            <person name="Duchaud E."/>
        </authorList>
    </citation>
    <scope>NUCLEOTIDE SEQUENCE [LARGE SCALE GENOMIC DNA]</scope>
    <source>
        <strain evidence="20">Alteromonas fortis</strain>
    </source>
</reference>
<keyword evidence="1 15" id="KW-0540">Nuclease</keyword>
<feature type="active site" description="For nuclease activity" evidence="15">
    <location>
        <position position="1160"/>
    </location>
</feature>
<evidence type="ECO:0000256" key="9">
    <source>
        <dbReference type="ARBA" id="ARBA00022842"/>
    </source>
</evidence>
<dbReference type="Gene3D" id="3.40.50.300">
    <property type="entry name" value="P-loop containing nucleotide triphosphate hydrolases"/>
    <property type="match status" value="2"/>
</dbReference>
<keyword evidence="8 15" id="KW-0067">ATP-binding</keyword>
<dbReference type="EC" id="5.6.2.4" evidence="15"/>
<feature type="region of interest" description="DNA-binding and helicase activity, interacts with RecC" evidence="15">
    <location>
        <begin position="1"/>
        <end position="889"/>
    </location>
</feature>
<comment type="function">
    <text evidence="15">A helicase/nuclease that prepares dsDNA breaks (DSB) for recombinational DNA repair. Binds to DSBs and unwinds DNA via a highly rapid and processive ATP-dependent bidirectional helicase activity. Unwinds dsDNA until it encounters a Chi (crossover hotspot instigator) sequence from the 3' direction. Cuts ssDNA a few nucleotides 3' to the Chi site. The properties and activities of the enzyme are changed at Chi. The Chi-altered holoenzyme produces a long 3'-ssDNA overhang and facilitates RecA-binding to the ssDNA for homologous DNA recombination and repair. Holoenzyme degrades any linearized DNA that is unable to undergo homologous recombination. In the holoenzyme this subunit contributes ATPase, 3'-5' helicase, exonuclease activity and loads RecA onto ssDNA.</text>
</comment>
<dbReference type="InterPro" id="IPR014017">
    <property type="entry name" value="DNA_helicase_UvrD-like_C"/>
</dbReference>
<evidence type="ECO:0000313" key="21">
    <source>
        <dbReference type="Proteomes" id="UP000509458"/>
    </source>
</evidence>
<evidence type="ECO:0000256" key="17">
    <source>
        <dbReference type="SAM" id="MobiDB-lite"/>
    </source>
</evidence>
<evidence type="ECO:0000256" key="2">
    <source>
        <dbReference type="ARBA" id="ARBA00022723"/>
    </source>
</evidence>
<dbReference type="GO" id="GO:0043138">
    <property type="term" value="F:3'-5' DNA helicase activity"/>
    <property type="evidence" value="ECO:0007669"/>
    <property type="project" value="UniProtKB-UniRule"/>
</dbReference>
<dbReference type="PANTHER" id="PTHR11070:SF23">
    <property type="entry name" value="RECBCD ENZYME SUBUNIT RECB"/>
    <property type="match status" value="1"/>
</dbReference>
<evidence type="ECO:0000313" key="20">
    <source>
        <dbReference type="EMBL" id="CAB9494334.1"/>
    </source>
</evidence>
<keyword evidence="7 15" id="KW-0269">Exonuclease</keyword>
<comment type="catalytic activity">
    <reaction evidence="15">
        <text>Exonucleolytic cleavage (in the presence of ATP) in either 5'- to 3'- or 3'- to 5'-direction to yield 5'-phosphooligonucleotides.</text>
        <dbReference type="EC" id="3.1.11.5"/>
    </reaction>
</comment>
<keyword evidence="6 15" id="KW-0347">Helicase</keyword>
<feature type="binding site" evidence="15">
    <location>
        <position position="1028"/>
    </location>
    <ligand>
        <name>Mg(2+)</name>
        <dbReference type="ChEBI" id="CHEBI:18420"/>
    </ligand>
</feature>
<dbReference type="InterPro" id="IPR014016">
    <property type="entry name" value="UvrD-like_ATP-bd"/>
</dbReference>
<dbReference type="InterPro" id="IPR038726">
    <property type="entry name" value="PDDEXK_AddAB-type"/>
</dbReference>
<comment type="similarity">
    <text evidence="15">Belongs to the helicase family. UvrD subfamily.</text>
</comment>
<dbReference type="InterPro" id="IPR011335">
    <property type="entry name" value="Restrct_endonuc-II-like"/>
</dbReference>
<evidence type="ECO:0000259" key="19">
    <source>
        <dbReference type="PROSITE" id="PS51217"/>
    </source>
</evidence>
<dbReference type="Proteomes" id="UP000509458">
    <property type="component" value="Chromosome"/>
</dbReference>
<dbReference type="Pfam" id="PF00580">
    <property type="entry name" value="UvrD-helicase"/>
    <property type="match status" value="1"/>
</dbReference>
<evidence type="ECO:0000256" key="7">
    <source>
        <dbReference type="ARBA" id="ARBA00022839"/>
    </source>
</evidence>
<evidence type="ECO:0000256" key="8">
    <source>
        <dbReference type="ARBA" id="ARBA00022840"/>
    </source>
</evidence>
<dbReference type="HAMAP" id="MF_01485">
    <property type="entry name" value="RecB"/>
    <property type="match status" value="1"/>
</dbReference>
<evidence type="ECO:0000256" key="5">
    <source>
        <dbReference type="ARBA" id="ARBA00022801"/>
    </source>
</evidence>
<evidence type="ECO:0000256" key="1">
    <source>
        <dbReference type="ARBA" id="ARBA00022722"/>
    </source>
</evidence>
<feature type="domain" description="UvrD-like helicase ATP-binding" evidence="18">
    <location>
        <begin position="17"/>
        <end position="476"/>
    </location>
</feature>
<evidence type="ECO:0000256" key="14">
    <source>
        <dbReference type="ARBA" id="ARBA00048988"/>
    </source>
</evidence>
<dbReference type="EC" id="3.1.11.5" evidence="15"/>
<dbReference type="Gene3D" id="1.10.486.10">
    <property type="entry name" value="PCRA, domain 4"/>
    <property type="match status" value="1"/>
</dbReference>
<feature type="region of interest" description="Disordered" evidence="17">
    <location>
        <begin position="1256"/>
        <end position="1285"/>
    </location>
</feature>
<feature type="region of interest" description="Nuclease activity, interacts with RecD and RecA" evidence="15">
    <location>
        <begin position="935"/>
        <end position="1285"/>
    </location>
</feature>
<dbReference type="RefSeq" id="WP_179983717.1">
    <property type="nucleotide sequence ID" value="NZ_LR812090.1"/>
</dbReference>
<evidence type="ECO:0000256" key="10">
    <source>
        <dbReference type="ARBA" id="ARBA00023125"/>
    </source>
</evidence>
<dbReference type="EMBL" id="LR812090">
    <property type="protein sequence ID" value="CAB9494334.1"/>
    <property type="molecule type" value="Genomic_DNA"/>
</dbReference>